<keyword evidence="3" id="KW-1185">Reference proteome</keyword>
<gene>
    <name evidence="2" type="ORF">DYB32_007944</name>
</gene>
<keyword evidence="1" id="KW-1133">Transmembrane helix</keyword>
<evidence type="ECO:0000313" key="3">
    <source>
        <dbReference type="Proteomes" id="UP000285060"/>
    </source>
</evidence>
<protein>
    <recommendedName>
        <fullName evidence="4">ABC-2 type transporter domain-containing protein</fullName>
    </recommendedName>
</protein>
<dbReference type="EMBL" id="QUSY01001112">
    <property type="protein sequence ID" value="RHY26013.1"/>
    <property type="molecule type" value="Genomic_DNA"/>
</dbReference>
<dbReference type="VEuPathDB" id="FungiDB:H310_09348"/>
<organism evidence="2 3">
    <name type="scientific">Aphanomyces invadans</name>
    <dbReference type="NCBI Taxonomy" id="157072"/>
    <lineage>
        <taxon>Eukaryota</taxon>
        <taxon>Sar</taxon>
        <taxon>Stramenopiles</taxon>
        <taxon>Oomycota</taxon>
        <taxon>Saprolegniomycetes</taxon>
        <taxon>Saprolegniales</taxon>
        <taxon>Verrucalvaceae</taxon>
        <taxon>Aphanomyces</taxon>
    </lineage>
</organism>
<keyword evidence="1" id="KW-0812">Transmembrane</keyword>
<accession>A0A3R6WHH9</accession>
<evidence type="ECO:0000313" key="2">
    <source>
        <dbReference type="EMBL" id="RHY26013.1"/>
    </source>
</evidence>
<keyword evidence="1" id="KW-0472">Membrane</keyword>
<comment type="caution">
    <text evidence="2">The sequence shown here is derived from an EMBL/GenBank/DDBJ whole genome shotgun (WGS) entry which is preliminary data.</text>
</comment>
<dbReference type="AlphaFoldDB" id="A0A3R6WHH9"/>
<reference evidence="2 3" key="1">
    <citation type="submission" date="2018-08" db="EMBL/GenBank/DDBJ databases">
        <title>Aphanomyces genome sequencing and annotation.</title>
        <authorList>
            <person name="Minardi D."/>
            <person name="Oidtmann B."/>
            <person name="Van Der Giezen M."/>
            <person name="Studholme D.J."/>
        </authorList>
    </citation>
    <scope>NUCLEOTIDE SEQUENCE [LARGE SCALE GENOMIC DNA]</scope>
    <source>
        <strain evidence="2 3">NJM0002</strain>
    </source>
</reference>
<evidence type="ECO:0008006" key="4">
    <source>
        <dbReference type="Google" id="ProtNLM"/>
    </source>
</evidence>
<name>A0A3R6WHH9_9STRA</name>
<sequence>MVNRADGLLRQIRTLMWKNRLLKQRHYFATTLEIAIPALMVILFAYFKTLQPNTPIDAGFVSSERSVSMFQTDNTRVGSNIGTWNSPNAPSFGFTESSMTALLMAYAS</sequence>
<feature type="transmembrane region" description="Helical" evidence="1">
    <location>
        <begin position="26"/>
        <end position="47"/>
    </location>
</feature>
<dbReference type="Proteomes" id="UP000285060">
    <property type="component" value="Unassembled WGS sequence"/>
</dbReference>
<proteinExistence type="predicted"/>
<evidence type="ECO:0000256" key="1">
    <source>
        <dbReference type="SAM" id="Phobius"/>
    </source>
</evidence>